<evidence type="ECO:0000256" key="1">
    <source>
        <dbReference type="ARBA" id="ARBA00022574"/>
    </source>
</evidence>
<dbReference type="GO" id="GO:0000974">
    <property type="term" value="C:Prp19 complex"/>
    <property type="evidence" value="ECO:0007669"/>
    <property type="project" value="EnsemblFungi"/>
</dbReference>
<dbReference type="Proteomes" id="UP000054886">
    <property type="component" value="Unassembled WGS sequence"/>
</dbReference>
<evidence type="ECO:0000256" key="9">
    <source>
        <dbReference type="RuleBase" id="RU369036"/>
    </source>
</evidence>
<feature type="repeat" description="WD" evidence="8">
    <location>
        <begin position="154"/>
        <end position="195"/>
    </location>
</feature>
<dbReference type="GO" id="GO:0071011">
    <property type="term" value="C:precatalytic spliceosome"/>
    <property type="evidence" value="ECO:0007669"/>
    <property type="project" value="TreeGrafter"/>
</dbReference>
<dbReference type="Pfam" id="PF00400">
    <property type="entry name" value="WD40"/>
    <property type="match status" value="5"/>
</dbReference>
<feature type="repeat" description="WD" evidence="8">
    <location>
        <begin position="111"/>
        <end position="153"/>
    </location>
</feature>
<proteinExistence type="inferred from homology"/>
<dbReference type="CDD" id="cd00200">
    <property type="entry name" value="WD40"/>
    <property type="match status" value="1"/>
</dbReference>
<evidence type="ECO:0000256" key="3">
    <source>
        <dbReference type="ARBA" id="ARBA00022728"/>
    </source>
</evidence>
<dbReference type="EMBL" id="LLZZ01000106">
    <property type="protein sequence ID" value="KTB08063.1"/>
    <property type="molecule type" value="Genomic_DNA"/>
</dbReference>
<comment type="similarity">
    <text evidence="6 9">Belongs to the WD repeat PRL1/PRL2 family.</text>
</comment>
<dbReference type="InterPro" id="IPR019775">
    <property type="entry name" value="WD40_repeat_CS"/>
</dbReference>
<comment type="subunit">
    <text evidence="9">Associated with the spliceosome.</text>
</comment>
<dbReference type="SMART" id="SM00320">
    <property type="entry name" value="WD40"/>
    <property type="match status" value="7"/>
</dbReference>
<keyword evidence="9" id="KW-0539">Nucleus</keyword>
<dbReference type="PROSITE" id="PS50294">
    <property type="entry name" value="WD_REPEATS_REGION"/>
    <property type="match status" value="4"/>
</dbReference>
<dbReference type="AlphaFoldDB" id="A0A0W0DU56"/>
<dbReference type="InterPro" id="IPR045241">
    <property type="entry name" value="Prp46/PLRG1-like"/>
</dbReference>
<dbReference type="Gene3D" id="2.130.10.10">
    <property type="entry name" value="YVTN repeat-like/Quinoprotein amine dehydrogenase"/>
    <property type="match status" value="1"/>
</dbReference>
<dbReference type="GO" id="GO:0000398">
    <property type="term" value="P:mRNA splicing, via spliceosome"/>
    <property type="evidence" value="ECO:0007669"/>
    <property type="project" value="UniProtKB-UniRule"/>
</dbReference>
<dbReference type="FunFam" id="2.130.10.10:FF:000012">
    <property type="entry name" value="Putative pleiotropic regulator 1"/>
    <property type="match status" value="1"/>
</dbReference>
<dbReference type="PANTHER" id="PTHR19923">
    <property type="entry name" value="WD40 REPEAT PROTEINPRL1/PRL2-RELATED"/>
    <property type="match status" value="1"/>
</dbReference>
<evidence type="ECO:0000256" key="10">
    <source>
        <dbReference type="SAM" id="MobiDB-lite"/>
    </source>
</evidence>
<dbReference type="PROSITE" id="PS50082">
    <property type="entry name" value="WD_REPEATS_2"/>
    <property type="match status" value="4"/>
</dbReference>
<gene>
    <name evidence="11" type="ORF">AO440_003955</name>
</gene>
<dbReference type="VEuPathDB" id="FungiDB:B1J91_M02277g"/>
<keyword evidence="2 9" id="KW-0507">mRNA processing</keyword>
<keyword evidence="5 9" id="KW-0508">mRNA splicing</keyword>
<evidence type="ECO:0000313" key="12">
    <source>
        <dbReference type="Proteomes" id="UP000054886"/>
    </source>
</evidence>
<feature type="region of interest" description="Disordered" evidence="10">
    <location>
        <begin position="404"/>
        <end position="427"/>
    </location>
</feature>
<keyword evidence="1 8" id="KW-0853">WD repeat</keyword>
<dbReference type="VEuPathDB" id="FungiDB:CAGL0M02277g"/>
<keyword evidence="3 9" id="KW-0747">Spliceosome</keyword>
<feature type="repeat" description="WD" evidence="8">
    <location>
        <begin position="238"/>
        <end position="279"/>
    </location>
</feature>
<keyword evidence="4 9" id="KW-0677">Repeat</keyword>
<comment type="caution">
    <text evidence="11">The sequence shown here is derived from an EMBL/GenBank/DDBJ whole genome shotgun (WGS) entry which is preliminary data.</text>
</comment>
<dbReference type="SUPFAM" id="SSF50978">
    <property type="entry name" value="WD40 repeat-like"/>
    <property type="match status" value="1"/>
</dbReference>
<dbReference type="InterPro" id="IPR036322">
    <property type="entry name" value="WD40_repeat_dom_sf"/>
</dbReference>
<dbReference type="VEuPathDB" id="FungiDB:GWK60_M02189"/>
<evidence type="ECO:0000256" key="4">
    <source>
        <dbReference type="ARBA" id="ARBA00022737"/>
    </source>
</evidence>
<organism evidence="11 12">
    <name type="scientific">Candida glabrata</name>
    <name type="common">Yeast</name>
    <name type="synonym">Torulopsis glabrata</name>
    <dbReference type="NCBI Taxonomy" id="5478"/>
    <lineage>
        <taxon>Eukaryota</taxon>
        <taxon>Fungi</taxon>
        <taxon>Dikarya</taxon>
        <taxon>Ascomycota</taxon>
        <taxon>Saccharomycotina</taxon>
        <taxon>Saccharomycetes</taxon>
        <taxon>Saccharomycetales</taxon>
        <taxon>Saccharomycetaceae</taxon>
        <taxon>Nakaseomyces</taxon>
    </lineage>
</organism>
<dbReference type="PRINTS" id="PR00320">
    <property type="entry name" value="GPROTEINBRPT"/>
</dbReference>
<dbReference type="PROSITE" id="PS00678">
    <property type="entry name" value="WD_REPEATS_1"/>
    <property type="match status" value="2"/>
</dbReference>
<feature type="repeat" description="WD" evidence="8">
    <location>
        <begin position="196"/>
        <end position="237"/>
    </location>
</feature>
<protein>
    <recommendedName>
        <fullName evidence="7 9">Pre-mRNA-splicing factor PRP46</fullName>
    </recommendedName>
    <alternativeName>
        <fullName evidence="9">Pre-mRNA-processing protein 46</fullName>
    </alternativeName>
</protein>
<reference evidence="11 12" key="1">
    <citation type="submission" date="2015-10" db="EMBL/GenBank/DDBJ databases">
        <title>Draft genomes sequences of Candida glabrata isolates 1A, 1B, 2A, 2B, 3A and 3B.</title>
        <authorList>
            <person name="Haavelsrud O.E."/>
            <person name="Gaustad P."/>
        </authorList>
    </citation>
    <scope>NUCLEOTIDE SEQUENCE [LARGE SCALE GENOMIC DNA]</scope>
    <source>
        <strain evidence="11">910700640</strain>
    </source>
</reference>
<dbReference type="PANTHER" id="PTHR19923:SF0">
    <property type="entry name" value="PLEIOTROPIC REGULATOR 1"/>
    <property type="match status" value="1"/>
</dbReference>
<accession>A0A0W0DU56</accession>
<dbReference type="GO" id="GO:0071013">
    <property type="term" value="C:catalytic step 2 spliceosome"/>
    <property type="evidence" value="ECO:0007669"/>
    <property type="project" value="TreeGrafter"/>
</dbReference>
<evidence type="ECO:0000256" key="6">
    <source>
        <dbReference type="ARBA" id="ARBA00025726"/>
    </source>
</evidence>
<sequence length="427" mass="48085">MSIGDELVDADEVYRQARWKNQFEVLSKLPRVLQERVDAQKPVIEASGNSATPSNASRALVRHQQNPGDVGLVLNKKFADEQGHESVIERHDKLLNQTPRWHAPWHLTRVIHGHHGWVRCIAMDKVDNEWFATGSNDKTIKIWNLASGKLKVTLKAHDMTVRDLSISNRHPYMFSVSEDKTVKCWDLEKNTAIRNYHGHLSGVHTVDIHPTVDVVVTAGRDSVVKVWDIRTRLPVMTLPGHKGPITKVRCLPVDPQVISSSVDASIRLWDLVAGKSMKVLTHHQRTVRDISVHPSEFSFASACTNDIRSWLLPKGELLTNFVSQDLDVINTVSINQDDVLFAGSDNGSLTFFDYKSGHKYQTFKTKEAPGSPESERGILSSTFDGTGLRLLTGETDRTIKIWKQDETASQDTHPNLPWNPKLDSQRL</sequence>
<comment type="subcellular location">
    <subcellularLocation>
        <location evidence="9">Nucleus</location>
    </subcellularLocation>
</comment>
<dbReference type="InterPro" id="IPR015943">
    <property type="entry name" value="WD40/YVTN_repeat-like_dom_sf"/>
</dbReference>
<evidence type="ECO:0000256" key="2">
    <source>
        <dbReference type="ARBA" id="ARBA00022664"/>
    </source>
</evidence>
<evidence type="ECO:0000256" key="5">
    <source>
        <dbReference type="ARBA" id="ARBA00023187"/>
    </source>
</evidence>
<dbReference type="InterPro" id="IPR020472">
    <property type="entry name" value="WD40_PAC1"/>
</dbReference>
<evidence type="ECO:0000313" key="11">
    <source>
        <dbReference type="EMBL" id="KTB08063.1"/>
    </source>
</evidence>
<dbReference type="VEuPathDB" id="FungiDB:GVI51_M02189"/>
<evidence type="ECO:0000256" key="7">
    <source>
        <dbReference type="ARBA" id="ARBA00026147"/>
    </source>
</evidence>
<name>A0A0W0DU56_CANGB</name>
<evidence type="ECO:0000256" key="8">
    <source>
        <dbReference type="PROSITE-ProRule" id="PRU00221"/>
    </source>
</evidence>
<comment type="function">
    <text evidence="9">Involved in pre-mRNA splicing and required for cell cycle progression at G2/M.</text>
</comment>
<dbReference type="InterPro" id="IPR001680">
    <property type="entry name" value="WD40_rpt"/>
</dbReference>